<evidence type="ECO:0000256" key="2">
    <source>
        <dbReference type="ARBA" id="ARBA00008987"/>
    </source>
</evidence>
<protein>
    <recommendedName>
        <fullName evidence="3">Thioredoxin domain-containing protein 17</fullName>
    </recommendedName>
</protein>
<evidence type="ECO:0000313" key="7">
    <source>
        <dbReference type="EMBL" id="KZS18241.1"/>
    </source>
</evidence>
<keyword evidence="6" id="KW-0676">Redox-active center</keyword>
<name>A0A162NSZ0_9CRUS</name>
<dbReference type="Proteomes" id="UP000076858">
    <property type="component" value="Unassembled WGS sequence"/>
</dbReference>
<evidence type="ECO:0000256" key="4">
    <source>
        <dbReference type="ARBA" id="ARBA00022490"/>
    </source>
</evidence>
<dbReference type="STRING" id="35525.A0A162NSZ0"/>
<evidence type="ECO:0000256" key="6">
    <source>
        <dbReference type="ARBA" id="ARBA00023284"/>
    </source>
</evidence>
<accession>A0A162NSZ0</accession>
<dbReference type="AlphaFoldDB" id="A0A162NSZ0"/>
<sequence length="126" mass="14305">MVQKLKAEGFDQFQTVVNEVENKNPNGEVFILFSGSKDTTGQSWCPDCVEAEPVIEKALESAPEDATFIYVGVGDRSFWKDPNCVFRLDSKIKLTCIPTLIKWGTNKRLLDYQCNNLDTVLMMFED</sequence>
<evidence type="ECO:0000256" key="5">
    <source>
        <dbReference type="ARBA" id="ARBA00023157"/>
    </source>
</evidence>
<dbReference type="OrthoDB" id="78947at2759"/>
<keyword evidence="5" id="KW-1015">Disulfide bond</keyword>
<gene>
    <name evidence="7" type="ORF">APZ42_015655</name>
</gene>
<dbReference type="PANTHER" id="PTHR12452">
    <property type="entry name" value="42-9-9 PROTEIN-RELATED"/>
    <property type="match status" value="1"/>
</dbReference>
<dbReference type="InterPro" id="IPR045108">
    <property type="entry name" value="TXNDC17-like"/>
</dbReference>
<comment type="subcellular location">
    <subcellularLocation>
        <location evidence="1">Cytoplasm</location>
    </subcellularLocation>
</comment>
<dbReference type="InterPro" id="IPR036249">
    <property type="entry name" value="Thioredoxin-like_sf"/>
</dbReference>
<comment type="caution">
    <text evidence="7">The sequence shown here is derived from an EMBL/GenBank/DDBJ whole genome shotgun (WGS) entry which is preliminary data.</text>
</comment>
<dbReference type="GO" id="GO:0005829">
    <property type="term" value="C:cytosol"/>
    <property type="evidence" value="ECO:0007669"/>
    <property type="project" value="TreeGrafter"/>
</dbReference>
<dbReference type="CDD" id="cd02952">
    <property type="entry name" value="TRP14_like"/>
    <property type="match status" value="1"/>
</dbReference>
<dbReference type="PANTHER" id="PTHR12452:SF0">
    <property type="entry name" value="THIOREDOXIN DOMAIN-CONTAINING PROTEIN 17"/>
    <property type="match status" value="1"/>
</dbReference>
<reference evidence="7 8" key="1">
    <citation type="submission" date="2016-03" db="EMBL/GenBank/DDBJ databases">
        <title>EvidentialGene: Evidence-directed Construction of Genes on Genomes.</title>
        <authorList>
            <person name="Gilbert D.G."/>
            <person name="Choi J.-H."/>
            <person name="Mockaitis K."/>
            <person name="Colbourne J."/>
            <person name="Pfrender M."/>
        </authorList>
    </citation>
    <scope>NUCLEOTIDE SEQUENCE [LARGE SCALE GENOMIC DNA]</scope>
    <source>
        <strain evidence="7 8">Xinb3</strain>
        <tissue evidence="7">Complete organism</tissue>
    </source>
</reference>
<evidence type="ECO:0000256" key="3">
    <source>
        <dbReference type="ARBA" id="ARBA00016949"/>
    </source>
</evidence>
<evidence type="ECO:0000256" key="1">
    <source>
        <dbReference type="ARBA" id="ARBA00004496"/>
    </source>
</evidence>
<dbReference type="FunFam" id="3.40.30.10:FF:000124">
    <property type="entry name" value="Thioredoxin domain-containing 17"/>
    <property type="match status" value="1"/>
</dbReference>
<proteinExistence type="inferred from homology"/>
<organism evidence="7 8">
    <name type="scientific">Daphnia magna</name>
    <dbReference type="NCBI Taxonomy" id="35525"/>
    <lineage>
        <taxon>Eukaryota</taxon>
        <taxon>Metazoa</taxon>
        <taxon>Ecdysozoa</taxon>
        <taxon>Arthropoda</taxon>
        <taxon>Crustacea</taxon>
        <taxon>Branchiopoda</taxon>
        <taxon>Diplostraca</taxon>
        <taxon>Cladocera</taxon>
        <taxon>Anomopoda</taxon>
        <taxon>Daphniidae</taxon>
        <taxon>Daphnia</taxon>
    </lineage>
</organism>
<dbReference type="SUPFAM" id="SSF52833">
    <property type="entry name" value="Thioredoxin-like"/>
    <property type="match status" value="1"/>
</dbReference>
<dbReference type="Pfam" id="PF06110">
    <property type="entry name" value="TXD17-like_Trx"/>
    <property type="match status" value="1"/>
</dbReference>
<comment type="similarity">
    <text evidence="2">Belongs to the thioredoxin family.</text>
</comment>
<keyword evidence="8" id="KW-1185">Reference proteome</keyword>
<dbReference type="Gene3D" id="3.40.30.10">
    <property type="entry name" value="Glutaredoxin"/>
    <property type="match status" value="1"/>
</dbReference>
<dbReference type="EMBL" id="LRGB01000547">
    <property type="protein sequence ID" value="KZS18241.1"/>
    <property type="molecule type" value="Genomic_DNA"/>
</dbReference>
<dbReference type="GO" id="GO:0047134">
    <property type="term" value="F:protein-disulfide reductase [NAD(P)H] activity"/>
    <property type="evidence" value="ECO:0007669"/>
    <property type="project" value="InterPro"/>
</dbReference>
<dbReference type="InterPro" id="IPR010357">
    <property type="entry name" value="TXNDC17_dom"/>
</dbReference>
<evidence type="ECO:0000313" key="8">
    <source>
        <dbReference type="Proteomes" id="UP000076858"/>
    </source>
</evidence>
<keyword evidence="4" id="KW-0963">Cytoplasm</keyword>